<gene>
    <name evidence="1" type="ORF">NCTC8540_02300</name>
</gene>
<reference evidence="1 2" key="1">
    <citation type="submission" date="2018-06" db="EMBL/GenBank/DDBJ databases">
        <authorList>
            <consortium name="Pathogen Informatics"/>
            <person name="Doyle S."/>
        </authorList>
    </citation>
    <scope>NUCLEOTIDE SEQUENCE [LARGE SCALE GENOMIC DNA]</scope>
    <source>
        <strain evidence="1 2">NCTC8540</strain>
    </source>
</reference>
<evidence type="ECO:0000313" key="2">
    <source>
        <dbReference type="Proteomes" id="UP000254496"/>
    </source>
</evidence>
<dbReference type="RefSeq" id="WP_115073635.1">
    <property type="nucleotide sequence ID" value="NZ_UGHJ01000002.1"/>
</dbReference>
<dbReference type="AlphaFoldDB" id="A0AB38HDJ4"/>
<sequence length="59" mass="6627">MLNKIKFKSGTHPTSQDSLEIELSPVTGFIGPNNSGKSQALIEIEKWITQGCKRFYKDN</sequence>
<dbReference type="Proteomes" id="UP000254496">
    <property type="component" value="Unassembled WGS sequence"/>
</dbReference>
<accession>A0AB38HDJ4</accession>
<comment type="caution">
    <text evidence="1">The sequence shown here is derived from an EMBL/GenBank/DDBJ whole genome shotgun (WGS) entry which is preliminary data.</text>
</comment>
<name>A0AB38HDJ4_9PAST</name>
<protein>
    <recommendedName>
        <fullName evidence="3">AAA domain-containing protein</fullName>
    </recommendedName>
</protein>
<evidence type="ECO:0008006" key="3">
    <source>
        <dbReference type="Google" id="ProtNLM"/>
    </source>
</evidence>
<evidence type="ECO:0000313" key="1">
    <source>
        <dbReference type="EMBL" id="STO91794.1"/>
    </source>
</evidence>
<organism evidence="1 2">
    <name type="scientific">Canicola haemoglobinophilus</name>
    <dbReference type="NCBI Taxonomy" id="733"/>
    <lineage>
        <taxon>Bacteria</taxon>
        <taxon>Pseudomonadati</taxon>
        <taxon>Pseudomonadota</taxon>
        <taxon>Gammaproteobacteria</taxon>
        <taxon>Pasteurellales</taxon>
        <taxon>Pasteurellaceae</taxon>
        <taxon>Canicola</taxon>
    </lineage>
</organism>
<dbReference type="EMBL" id="UGHJ01000002">
    <property type="protein sequence ID" value="STO91794.1"/>
    <property type="molecule type" value="Genomic_DNA"/>
</dbReference>
<proteinExistence type="predicted"/>